<sequence>MLFKFNSLYNQLKLFNEINSNAKRGYWSFHYASYLLVPQYLEHKNPIEQRKIAIDIANQLKYQFTFDIARYTVHYNSPILKHEDTYNPTNIGNEVIDIFLKN</sequence>
<dbReference type="EMBL" id="GL890954">
    <property type="protein sequence ID" value="EGJ30357.1"/>
    <property type="molecule type" value="Genomic_DNA"/>
</dbReference>
<organism evidence="1 2">
    <name type="scientific">Moorena producens 3L</name>
    <dbReference type="NCBI Taxonomy" id="489825"/>
    <lineage>
        <taxon>Bacteria</taxon>
        <taxon>Bacillati</taxon>
        <taxon>Cyanobacteriota</taxon>
        <taxon>Cyanophyceae</taxon>
        <taxon>Coleofasciculales</taxon>
        <taxon>Coleofasciculaceae</taxon>
        <taxon>Moorena</taxon>
    </lineage>
</organism>
<dbReference type="eggNOG" id="COG1357">
    <property type="taxonomic scope" value="Bacteria"/>
</dbReference>
<dbReference type="Proteomes" id="UP000003959">
    <property type="component" value="Unassembled WGS sequence"/>
</dbReference>
<protein>
    <submittedName>
        <fullName evidence="1">Uncharacterized protein</fullName>
    </submittedName>
</protein>
<evidence type="ECO:0000313" key="2">
    <source>
        <dbReference type="Proteomes" id="UP000003959"/>
    </source>
</evidence>
<dbReference type="AlphaFoldDB" id="F4XYE4"/>
<keyword evidence="2" id="KW-1185">Reference proteome</keyword>
<accession>F4XYE4</accession>
<dbReference type="HOGENOM" id="CLU_2274168_0_0_3"/>
<gene>
    <name evidence="1" type="ORF">LYNGBM3L_51030</name>
</gene>
<evidence type="ECO:0000313" key="1">
    <source>
        <dbReference type="EMBL" id="EGJ30357.1"/>
    </source>
</evidence>
<reference evidence="2" key="1">
    <citation type="journal article" date="2011" name="Proc. Natl. Acad. Sci. U.S.A.">
        <title>Genomic insights into the physiology and ecology of the marine filamentous cyanobacterium Lyngbya majuscula.</title>
        <authorList>
            <person name="Jones A.C."/>
            <person name="Monroe E.A."/>
            <person name="Podell S."/>
            <person name="Hess W.R."/>
            <person name="Klages S."/>
            <person name="Esquenazi E."/>
            <person name="Niessen S."/>
            <person name="Hoover H."/>
            <person name="Rothmann M."/>
            <person name="Lasken R.S."/>
            <person name="Yates J.R.III."/>
            <person name="Reinhardt R."/>
            <person name="Kube M."/>
            <person name="Burkart M.D."/>
            <person name="Allen E.E."/>
            <person name="Dorrestein P.C."/>
            <person name="Gerwick W.H."/>
            <person name="Gerwick L."/>
        </authorList>
    </citation>
    <scope>NUCLEOTIDE SEQUENCE [LARGE SCALE GENOMIC DNA]</scope>
    <source>
        <strain evidence="2">3L</strain>
    </source>
</reference>
<proteinExistence type="predicted"/>
<name>F4XYE4_9CYAN</name>